<dbReference type="EMBL" id="NPEU01000089">
    <property type="protein sequence ID" value="RAI39123.1"/>
    <property type="molecule type" value="Genomic_DNA"/>
</dbReference>
<accession>A0A327KNG8</accession>
<comment type="caution">
    <text evidence="2">The sequence shown here is derived from an EMBL/GenBank/DDBJ whole genome shotgun (WGS) entry which is preliminary data.</text>
</comment>
<sequence>MAKTPGAPMDTPADRTALRENRLAHETSPYLLQHRHNPVDWWPWGPEALAEAKRTGKPILLSVGYAACHWCHVMAHESFENPSIAALMNDLFVNIKVDREERPDIDQIYMGALHHLGEQGGWPLTMFLTADGEPVWGGTYFPPASRYGRPGFPDVLQEVARLFREEPERIDHNRKALMGRLAARARADSAVTLGVAELDQVARQVAGLIDIGNGGLRGGPKFPQPALLELLWRGGQRVDTGEDLLQRTNVCFDLVNLSLERMCEGGIYDHLGGGFSRYSVDDRWLVPHFEKMLYDNAQLLELLALAHARTGHPLFRQRAAETVGWLVREMVTPENAFAASLDADSEGEEGKFYVWRPDEIAAVLGPEDADLFARVYDVTPAGNFEGHTILNRLALLDDHARARTGRDFALRPLDGDLERRLFALRQSVLKARERRVRPGLDDKVLADWNGLMIAALANAGALLDEPEWIALARRAFDFIATSMTRDGRLGHSWRDGRLLFPGLASDHATMIRAALALHESTGDQFFLDSAVAWQSALEDHHADPDTGGYFLTADDAEGLVVRPASTQDDAIPNHTGLAAQNLVRLAVLTGDDAYRDRADRLFAGLLPVAAANLFGHMGLLNALDLRLRAAEIAVVGDTPHNAALVGAAQRVPFTERILSRAGDGARLSENHPAKEKIAAVAGAAAFVCFDGRCSLPVLTPDALRAVLETSRSRA</sequence>
<dbReference type="SUPFAM" id="SSF48208">
    <property type="entry name" value="Six-hairpin glycosidases"/>
    <property type="match status" value="1"/>
</dbReference>
<dbReference type="PIRSF" id="PIRSF006402">
    <property type="entry name" value="UCP006402_thioredoxin"/>
    <property type="match status" value="1"/>
</dbReference>
<dbReference type="SUPFAM" id="SSF52833">
    <property type="entry name" value="Thioredoxin-like"/>
    <property type="match status" value="1"/>
</dbReference>
<dbReference type="Pfam" id="PF03190">
    <property type="entry name" value="Thioredox_DsbH"/>
    <property type="match status" value="1"/>
</dbReference>
<proteinExistence type="predicted"/>
<dbReference type="InterPro" id="IPR036249">
    <property type="entry name" value="Thioredoxin-like_sf"/>
</dbReference>
<protein>
    <submittedName>
        <fullName evidence="2">Thioredoxin domain-containing protein</fullName>
    </submittedName>
</protein>
<evidence type="ECO:0000313" key="3">
    <source>
        <dbReference type="Proteomes" id="UP000248863"/>
    </source>
</evidence>
<dbReference type="Gene3D" id="3.40.30.10">
    <property type="entry name" value="Glutaredoxin"/>
    <property type="match status" value="1"/>
</dbReference>
<organism evidence="2 3">
    <name type="scientific">Rhodoplanes elegans</name>
    <dbReference type="NCBI Taxonomy" id="29408"/>
    <lineage>
        <taxon>Bacteria</taxon>
        <taxon>Pseudomonadati</taxon>
        <taxon>Pseudomonadota</taxon>
        <taxon>Alphaproteobacteria</taxon>
        <taxon>Hyphomicrobiales</taxon>
        <taxon>Nitrobacteraceae</taxon>
        <taxon>Rhodoplanes</taxon>
    </lineage>
</organism>
<gene>
    <name evidence="2" type="ORF">CH338_10455</name>
</gene>
<dbReference type="InterPro" id="IPR004879">
    <property type="entry name" value="Ssp411-like_TRX"/>
</dbReference>
<reference evidence="2 3" key="1">
    <citation type="submission" date="2017-07" db="EMBL/GenBank/DDBJ databases">
        <title>Draft Genome Sequences of Select Purple Nonsulfur Bacteria.</title>
        <authorList>
            <person name="Lasarre B."/>
            <person name="Mckinlay J.B."/>
        </authorList>
    </citation>
    <scope>NUCLEOTIDE SEQUENCE [LARGE SCALE GENOMIC DNA]</scope>
    <source>
        <strain evidence="2 3">DSM 11907</strain>
    </source>
</reference>
<evidence type="ECO:0000259" key="1">
    <source>
        <dbReference type="Pfam" id="PF03190"/>
    </source>
</evidence>
<dbReference type="Proteomes" id="UP000248863">
    <property type="component" value="Unassembled WGS sequence"/>
</dbReference>
<dbReference type="GO" id="GO:0005975">
    <property type="term" value="P:carbohydrate metabolic process"/>
    <property type="evidence" value="ECO:0007669"/>
    <property type="project" value="InterPro"/>
</dbReference>
<name>A0A327KNG8_9BRAD</name>
<evidence type="ECO:0000313" key="2">
    <source>
        <dbReference type="EMBL" id="RAI39123.1"/>
    </source>
</evidence>
<dbReference type="OrthoDB" id="9762614at2"/>
<dbReference type="PANTHER" id="PTHR42899">
    <property type="entry name" value="SPERMATOGENESIS-ASSOCIATED PROTEIN 20"/>
    <property type="match status" value="1"/>
</dbReference>
<keyword evidence="3" id="KW-1185">Reference proteome</keyword>
<dbReference type="Gene3D" id="1.50.10.20">
    <property type="match status" value="1"/>
</dbReference>
<dbReference type="InterPro" id="IPR024705">
    <property type="entry name" value="Ssp411"/>
</dbReference>
<dbReference type="PANTHER" id="PTHR42899:SF1">
    <property type="entry name" value="SPERMATOGENESIS-ASSOCIATED PROTEIN 20"/>
    <property type="match status" value="1"/>
</dbReference>
<dbReference type="AlphaFoldDB" id="A0A327KNG8"/>
<dbReference type="InterPro" id="IPR008928">
    <property type="entry name" value="6-hairpin_glycosidase_sf"/>
</dbReference>
<feature type="domain" description="Spermatogenesis-associated protein 20-like TRX" evidence="1">
    <location>
        <begin position="20"/>
        <end position="181"/>
    </location>
</feature>
<dbReference type="CDD" id="cd02955">
    <property type="entry name" value="SSP411"/>
    <property type="match status" value="1"/>
</dbReference>